<dbReference type="EMBL" id="GG662495">
    <property type="protein sequence ID" value="EAS03232.2"/>
    <property type="molecule type" value="Genomic_DNA"/>
</dbReference>
<dbReference type="GeneID" id="7826573"/>
<dbReference type="InterPro" id="IPR012171">
    <property type="entry name" value="Fatty_acid_desaturase"/>
</dbReference>
<dbReference type="KEGG" id="tet:TTHERM_00535680"/>
<dbReference type="PANTHER" id="PTHR32100">
    <property type="entry name" value="OMEGA-6 FATTY ACID DESATURASE, CHLOROPLASTIC"/>
    <property type="match status" value="1"/>
</dbReference>
<dbReference type="OrthoDB" id="1461976at2759"/>
<dbReference type="GO" id="GO:0016491">
    <property type="term" value="F:oxidoreductase activity"/>
    <property type="evidence" value="ECO:0007669"/>
    <property type="project" value="InterPro"/>
</dbReference>
<gene>
    <name evidence="3" type="ORF">TTHERM_00535680</name>
</gene>
<dbReference type="InParanoid" id="I7MA19"/>
<feature type="domain" description="Fatty acid desaturase" evidence="2">
    <location>
        <begin position="75"/>
        <end position="340"/>
    </location>
</feature>
<sequence length="371" mass="42551">MTSAQTKKSSIENDTVFNGEKEISVGDIRKFIPAEYFVKRESRFLISVLYSLSLTLFTAFLADRYLRLEWAYLPLWIAYAVINGTIATGLWVLGHECGHKAFSNSDVANDSLGYILHTALLVPYFSWQWSHHVHHSKCNHLTEGETHVPRVDTDPKASMYIKLRDIIGVESFSIWQVLNILVIGWPAYLIFGATGGPARGFSSHFIVPNKLFTKDKLLKVHLSNLGLVIVGYLLYLWARQTSFTYVFAIYFGPYLVVNAWLTGITFLQHTEDTVPHYDKSAWSWLRGALCTIDRNYPEYINALHFDIGSTHVIHHIFHEMPHYNAREANIYLKQILGPAYIKDKKSVTRALFEAGKLACVSEREQGFYYWK</sequence>
<reference evidence="4" key="1">
    <citation type="journal article" date="2006" name="PLoS Biol.">
        <title>Macronuclear genome sequence of the ciliate Tetrahymena thermophila, a model eukaryote.</title>
        <authorList>
            <person name="Eisen J.A."/>
            <person name="Coyne R.S."/>
            <person name="Wu M."/>
            <person name="Wu D."/>
            <person name="Thiagarajan M."/>
            <person name="Wortman J.R."/>
            <person name="Badger J.H."/>
            <person name="Ren Q."/>
            <person name="Amedeo P."/>
            <person name="Jones K.M."/>
            <person name="Tallon L.J."/>
            <person name="Delcher A.L."/>
            <person name="Salzberg S.L."/>
            <person name="Silva J.C."/>
            <person name="Haas B.J."/>
            <person name="Majoros W.H."/>
            <person name="Farzad M."/>
            <person name="Carlton J.M."/>
            <person name="Smith R.K. Jr."/>
            <person name="Garg J."/>
            <person name="Pearlman R.E."/>
            <person name="Karrer K.M."/>
            <person name="Sun L."/>
            <person name="Manning G."/>
            <person name="Elde N.C."/>
            <person name="Turkewitz A.P."/>
            <person name="Asai D.J."/>
            <person name="Wilkes D.E."/>
            <person name="Wang Y."/>
            <person name="Cai H."/>
            <person name="Collins K."/>
            <person name="Stewart B.A."/>
            <person name="Lee S.R."/>
            <person name="Wilamowska K."/>
            <person name="Weinberg Z."/>
            <person name="Ruzzo W.L."/>
            <person name="Wloga D."/>
            <person name="Gaertig J."/>
            <person name="Frankel J."/>
            <person name="Tsao C.-C."/>
            <person name="Gorovsky M.A."/>
            <person name="Keeling P.J."/>
            <person name="Waller R.F."/>
            <person name="Patron N.J."/>
            <person name="Cherry J.M."/>
            <person name="Stover N.A."/>
            <person name="Krieger C.J."/>
            <person name="del Toro C."/>
            <person name="Ryder H.F."/>
            <person name="Williamson S.C."/>
            <person name="Barbeau R.A."/>
            <person name="Hamilton E.P."/>
            <person name="Orias E."/>
        </authorList>
    </citation>
    <scope>NUCLEOTIDE SEQUENCE [LARGE SCALE GENOMIC DNA]</scope>
    <source>
        <strain evidence="4">SB210</strain>
    </source>
</reference>
<keyword evidence="1" id="KW-0472">Membrane</keyword>
<feature type="transmembrane region" description="Helical" evidence="1">
    <location>
        <begin position="245"/>
        <end position="267"/>
    </location>
</feature>
<dbReference type="InterPro" id="IPR005804">
    <property type="entry name" value="FA_desaturase_dom"/>
</dbReference>
<organism evidence="3 4">
    <name type="scientific">Tetrahymena thermophila (strain SB210)</name>
    <dbReference type="NCBI Taxonomy" id="312017"/>
    <lineage>
        <taxon>Eukaryota</taxon>
        <taxon>Sar</taxon>
        <taxon>Alveolata</taxon>
        <taxon>Ciliophora</taxon>
        <taxon>Intramacronucleata</taxon>
        <taxon>Oligohymenophorea</taxon>
        <taxon>Hymenostomatida</taxon>
        <taxon>Tetrahymenina</taxon>
        <taxon>Tetrahymenidae</taxon>
        <taxon>Tetrahymena</taxon>
    </lineage>
</organism>
<dbReference type="RefSeq" id="XP_001023477.2">
    <property type="nucleotide sequence ID" value="XM_001023477.2"/>
</dbReference>
<evidence type="ECO:0000313" key="3">
    <source>
        <dbReference type="EMBL" id="EAS03232.2"/>
    </source>
</evidence>
<feature type="transmembrane region" description="Helical" evidence="1">
    <location>
        <begin position="44"/>
        <end position="62"/>
    </location>
</feature>
<dbReference type="CDD" id="cd03507">
    <property type="entry name" value="Delta12-FADS-like"/>
    <property type="match status" value="1"/>
</dbReference>
<keyword evidence="4" id="KW-1185">Reference proteome</keyword>
<protein>
    <submittedName>
        <fullName evidence="3">Fatty acid desaturase</fullName>
    </submittedName>
</protein>
<dbReference type="eggNOG" id="ENOG502QQNB">
    <property type="taxonomic scope" value="Eukaryota"/>
</dbReference>
<feature type="transmembrane region" description="Helical" evidence="1">
    <location>
        <begin position="172"/>
        <end position="191"/>
    </location>
</feature>
<dbReference type="Proteomes" id="UP000009168">
    <property type="component" value="Unassembled WGS sequence"/>
</dbReference>
<dbReference type="Pfam" id="PF00487">
    <property type="entry name" value="FA_desaturase"/>
    <property type="match status" value="1"/>
</dbReference>
<name>I7MA19_TETTS</name>
<proteinExistence type="predicted"/>
<feature type="transmembrane region" description="Helical" evidence="1">
    <location>
        <begin position="74"/>
        <end position="93"/>
    </location>
</feature>
<evidence type="ECO:0000259" key="2">
    <source>
        <dbReference type="Pfam" id="PF00487"/>
    </source>
</evidence>
<keyword evidence="1" id="KW-1133">Transmembrane helix</keyword>
<dbReference type="AlphaFoldDB" id="I7MA19"/>
<keyword evidence="1" id="KW-0812">Transmembrane</keyword>
<accession>I7MA19</accession>
<feature type="transmembrane region" description="Helical" evidence="1">
    <location>
        <begin position="220"/>
        <end position="238"/>
    </location>
</feature>
<dbReference type="STRING" id="312017.I7MA19"/>
<evidence type="ECO:0000313" key="4">
    <source>
        <dbReference type="Proteomes" id="UP000009168"/>
    </source>
</evidence>
<evidence type="ECO:0000256" key="1">
    <source>
        <dbReference type="SAM" id="Phobius"/>
    </source>
</evidence>
<dbReference type="GO" id="GO:0006629">
    <property type="term" value="P:lipid metabolic process"/>
    <property type="evidence" value="ECO:0007669"/>
    <property type="project" value="InterPro"/>
</dbReference>